<dbReference type="InterPro" id="IPR017970">
    <property type="entry name" value="Homeobox_CS"/>
</dbReference>
<evidence type="ECO:0000256" key="2">
    <source>
        <dbReference type="ARBA" id="ARBA00006503"/>
    </source>
</evidence>
<evidence type="ECO:0000259" key="10">
    <source>
        <dbReference type="PROSITE" id="PS50071"/>
    </source>
</evidence>
<dbReference type="GO" id="GO:0030182">
    <property type="term" value="P:neuron differentiation"/>
    <property type="evidence" value="ECO:0007669"/>
    <property type="project" value="UniProtKB-ARBA"/>
</dbReference>
<dbReference type="AlphaFoldDB" id="A0A0K0EMR4"/>
<dbReference type="GO" id="GO:0009653">
    <property type="term" value="P:anatomical structure morphogenesis"/>
    <property type="evidence" value="ECO:0007669"/>
    <property type="project" value="TreeGrafter"/>
</dbReference>
<evidence type="ECO:0000256" key="8">
    <source>
        <dbReference type="RuleBase" id="RU000682"/>
    </source>
</evidence>
<dbReference type="SMART" id="SM00389">
    <property type="entry name" value="HOX"/>
    <property type="match status" value="1"/>
</dbReference>
<comment type="similarity">
    <text evidence="2">Belongs to the paired homeobox family. Bicoid subfamily.</text>
</comment>
<evidence type="ECO:0000256" key="1">
    <source>
        <dbReference type="ARBA" id="ARBA00004123"/>
    </source>
</evidence>
<accession>A0A0K0EMR4</accession>
<dbReference type="PROSITE" id="PS50071">
    <property type="entry name" value="HOMEOBOX_2"/>
    <property type="match status" value="1"/>
</dbReference>
<feature type="region of interest" description="Disordered" evidence="9">
    <location>
        <begin position="109"/>
        <end position="148"/>
    </location>
</feature>
<dbReference type="GO" id="GO:0005634">
    <property type="term" value="C:nucleus"/>
    <property type="evidence" value="ECO:0007669"/>
    <property type="project" value="UniProtKB-SubCell"/>
</dbReference>
<dbReference type="STRING" id="6248.A0A0K0EMR4"/>
<keyword evidence="4 7" id="KW-0238">DNA-binding</keyword>
<feature type="DNA-binding region" description="Homeobox" evidence="7">
    <location>
        <begin position="140"/>
        <end position="199"/>
    </location>
</feature>
<dbReference type="PROSITE" id="PS00027">
    <property type="entry name" value="HOMEOBOX_1"/>
    <property type="match status" value="1"/>
</dbReference>
<dbReference type="PANTHER" id="PTHR45882:SF3">
    <property type="entry name" value="PITUITARY HOMEOBOX HOMOLOG PTX1"/>
    <property type="match status" value="1"/>
</dbReference>
<evidence type="ECO:0000256" key="7">
    <source>
        <dbReference type="PROSITE-ProRule" id="PRU00108"/>
    </source>
</evidence>
<dbReference type="Pfam" id="PF00046">
    <property type="entry name" value="Homeodomain"/>
    <property type="match status" value="1"/>
</dbReference>
<organism evidence="12">
    <name type="scientific">Strongyloides stercoralis</name>
    <name type="common">Threadworm</name>
    <dbReference type="NCBI Taxonomy" id="6248"/>
    <lineage>
        <taxon>Eukaryota</taxon>
        <taxon>Metazoa</taxon>
        <taxon>Ecdysozoa</taxon>
        <taxon>Nematoda</taxon>
        <taxon>Chromadorea</taxon>
        <taxon>Rhabditida</taxon>
        <taxon>Tylenchina</taxon>
        <taxon>Panagrolaimomorpha</taxon>
        <taxon>Strongyloidoidea</taxon>
        <taxon>Strongyloididae</taxon>
        <taxon>Strongyloides</taxon>
    </lineage>
</organism>
<dbReference type="Gene3D" id="1.10.10.60">
    <property type="entry name" value="Homeodomain-like"/>
    <property type="match status" value="1"/>
</dbReference>
<keyword evidence="3" id="KW-0217">Developmental protein</keyword>
<reference evidence="12" key="1">
    <citation type="submission" date="2015-08" db="UniProtKB">
        <authorList>
            <consortium name="WormBaseParasite"/>
        </authorList>
    </citation>
    <scope>IDENTIFICATION</scope>
</reference>
<protein>
    <submittedName>
        <fullName evidence="12 13">Homeobox domain-containing protein</fullName>
    </submittedName>
</protein>
<evidence type="ECO:0000313" key="11">
    <source>
        <dbReference type="Proteomes" id="UP000035681"/>
    </source>
</evidence>
<keyword evidence="5 7" id="KW-0371">Homeobox</keyword>
<dbReference type="CDD" id="cd00086">
    <property type="entry name" value="homeodomain"/>
    <property type="match status" value="1"/>
</dbReference>
<dbReference type="WBParaSite" id="SSTP_0001075600.1">
    <property type="protein sequence ID" value="SSTP_0001075600.1"/>
    <property type="gene ID" value="SSTP_0001075600"/>
</dbReference>
<dbReference type="InterPro" id="IPR009057">
    <property type="entry name" value="Homeodomain-like_sf"/>
</dbReference>
<dbReference type="GO" id="GO:0000978">
    <property type="term" value="F:RNA polymerase II cis-regulatory region sequence-specific DNA binding"/>
    <property type="evidence" value="ECO:0007669"/>
    <property type="project" value="TreeGrafter"/>
</dbReference>
<feature type="compositionally biased region" description="Polar residues" evidence="9">
    <location>
        <begin position="120"/>
        <end position="136"/>
    </location>
</feature>
<evidence type="ECO:0000256" key="3">
    <source>
        <dbReference type="ARBA" id="ARBA00022473"/>
    </source>
</evidence>
<dbReference type="GO" id="GO:0000981">
    <property type="term" value="F:DNA-binding transcription factor activity, RNA polymerase II-specific"/>
    <property type="evidence" value="ECO:0007669"/>
    <property type="project" value="InterPro"/>
</dbReference>
<proteinExistence type="inferred from homology"/>
<dbReference type="Proteomes" id="UP000035681">
    <property type="component" value="Unplaced"/>
</dbReference>
<evidence type="ECO:0000256" key="4">
    <source>
        <dbReference type="ARBA" id="ARBA00023125"/>
    </source>
</evidence>
<dbReference type="SUPFAM" id="SSF46689">
    <property type="entry name" value="Homeodomain-like"/>
    <property type="match status" value="1"/>
</dbReference>
<comment type="subcellular location">
    <subcellularLocation>
        <location evidence="1 7 8">Nucleus</location>
    </subcellularLocation>
</comment>
<evidence type="ECO:0000313" key="13">
    <source>
        <dbReference type="WBParaSite" id="TCONS_00014997.p1"/>
    </source>
</evidence>
<dbReference type="WBParaSite" id="TCONS_00014997.p1">
    <property type="protein sequence ID" value="TCONS_00014997.p1"/>
    <property type="gene ID" value="XLOC_010209"/>
</dbReference>
<name>A0A0K0EMR4_STRER</name>
<feature type="domain" description="Homeobox" evidence="10">
    <location>
        <begin position="138"/>
        <end position="198"/>
    </location>
</feature>
<keyword evidence="11" id="KW-1185">Reference proteome</keyword>
<dbReference type="PANTHER" id="PTHR45882">
    <property type="entry name" value="PITUITARY HOMEOBOX HOMOLOG PTX1"/>
    <property type="match status" value="1"/>
</dbReference>
<keyword evidence="6 7" id="KW-0539">Nucleus</keyword>
<evidence type="ECO:0000256" key="6">
    <source>
        <dbReference type="ARBA" id="ARBA00023242"/>
    </source>
</evidence>
<dbReference type="InterPro" id="IPR001356">
    <property type="entry name" value="HD"/>
</dbReference>
<sequence length="394" mass="44667">MDLVNGSGESSINNHTDNITNSINNGITTFNPHTNSSNDESRVHQYLMNLTGNDESQNFLPTFTNYSTLEPFQSIDTLTTLTHLDNEEKKIENMKKELIELSNDKNQKINKIKDDDENNSLQNDGSLSPSDHSITLPQKPRRQRTHFTSHQLTELENWFSRNRYPDMATREEIASWINLTEPRVRVWFKNRRAKWRKRERHHLPPDFKTFHGTTTNGNYLNQPLLRGTETFEDNSSFYNVNSWQHNYNNIRNPSSTSSALGWSLKTPNVNIPSNNTNINNSNVSNTMVSFSTLLPSSTLNHAINSSRISNLPIDSSFSSTAAATNLLYGQNQNIRSTQNTPLCGSSNTNDGKIKNTFISPLTNSVTSDYVTNPCSTSGYSAFHLNPYSNYNTNL</sequence>
<evidence type="ECO:0000256" key="9">
    <source>
        <dbReference type="SAM" id="MobiDB-lite"/>
    </source>
</evidence>
<evidence type="ECO:0000256" key="5">
    <source>
        <dbReference type="ARBA" id="ARBA00023155"/>
    </source>
</evidence>
<dbReference type="FunFam" id="1.10.10.60:FF:000679">
    <property type="entry name" value="Homeobox protein aristaless"/>
    <property type="match status" value="1"/>
</dbReference>
<evidence type="ECO:0000313" key="12">
    <source>
        <dbReference type="WBParaSite" id="SSTP_0001075600.1"/>
    </source>
</evidence>